<keyword evidence="1" id="KW-0472">Membrane</keyword>
<evidence type="ECO:0000256" key="1">
    <source>
        <dbReference type="SAM" id="Phobius"/>
    </source>
</evidence>
<keyword evidence="3" id="KW-1185">Reference proteome</keyword>
<evidence type="ECO:0000313" key="3">
    <source>
        <dbReference type="Proteomes" id="UP001056035"/>
    </source>
</evidence>
<dbReference type="RefSeq" id="WP_254570029.1">
    <property type="nucleotide sequence ID" value="NZ_CP098502.1"/>
</dbReference>
<feature type="transmembrane region" description="Helical" evidence="1">
    <location>
        <begin position="180"/>
        <end position="199"/>
    </location>
</feature>
<keyword evidence="1" id="KW-0812">Transmembrane</keyword>
<protein>
    <recommendedName>
        <fullName evidence="4">Oxygen tolerance protein BatD</fullName>
    </recommendedName>
</protein>
<organism evidence="2 3">
    <name type="scientific">Paraconexibacter antarcticus</name>
    <dbReference type="NCBI Taxonomy" id="2949664"/>
    <lineage>
        <taxon>Bacteria</taxon>
        <taxon>Bacillati</taxon>
        <taxon>Actinomycetota</taxon>
        <taxon>Thermoleophilia</taxon>
        <taxon>Solirubrobacterales</taxon>
        <taxon>Paraconexibacteraceae</taxon>
        <taxon>Paraconexibacter</taxon>
    </lineage>
</organism>
<evidence type="ECO:0000313" key="2">
    <source>
        <dbReference type="EMBL" id="UTI63301.1"/>
    </source>
</evidence>
<evidence type="ECO:0008006" key="4">
    <source>
        <dbReference type="Google" id="ProtNLM"/>
    </source>
</evidence>
<accession>A0ABY5DQV2</accession>
<name>A0ABY5DQV2_9ACTN</name>
<keyword evidence="1" id="KW-1133">Transmembrane helix</keyword>
<proteinExistence type="predicted"/>
<sequence>MIVRGRTLALALSAVIGAGFFVPSTAGARILVDVNMTVIPGNPRIGDPVKIRVDAFRDVQQVTPKLPFTEKIRQTSDPAPFLAHASRAPDIYTLRGGKRLYIPLRRTGPRSYETATFSWPKEGSWWTTPRFFLDNKVWAFRERVYVRENGPLLTAPKVMRVHLVDEAAPGNPPSWARPTAYVIIIAVGLVALMLAMYVARLIRDAGSTIPAAGARTVSQGGSHGYS</sequence>
<dbReference type="EMBL" id="CP098502">
    <property type="protein sequence ID" value="UTI63301.1"/>
    <property type="molecule type" value="Genomic_DNA"/>
</dbReference>
<dbReference type="Proteomes" id="UP001056035">
    <property type="component" value="Chromosome"/>
</dbReference>
<reference evidence="2 3" key="1">
    <citation type="submission" date="2022-06" db="EMBL/GenBank/DDBJ databases">
        <title>Paraconexibacter antarcticus.</title>
        <authorList>
            <person name="Kim C.S."/>
        </authorList>
    </citation>
    <scope>NUCLEOTIDE SEQUENCE [LARGE SCALE GENOMIC DNA]</scope>
    <source>
        <strain evidence="2 3">02-257</strain>
    </source>
</reference>
<gene>
    <name evidence="2" type="ORF">NBH00_18310</name>
</gene>